<keyword evidence="6" id="KW-0808">Transferase</keyword>
<dbReference type="STRING" id="52247.A0A4T0X2A0"/>
<evidence type="ECO:0000256" key="3">
    <source>
        <dbReference type="ARBA" id="ARBA00012513"/>
    </source>
</evidence>
<dbReference type="Pfam" id="PF00022">
    <property type="entry name" value="Actin"/>
    <property type="match status" value="1"/>
</dbReference>
<dbReference type="InterPro" id="IPR004000">
    <property type="entry name" value="Actin"/>
</dbReference>
<dbReference type="PROSITE" id="PS50011">
    <property type="entry name" value="PROTEIN_KINASE_DOM"/>
    <property type="match status" value="1"/>
</dbReference>
<dbReference type="OrthoDB" id="5132116at2759"/>
<dbReference type="EMBL" id="SELW01000405">
    <property type="protein sequence ID" value="TID28380.1"/>
    <property type="molecule type" value="Genomic_DNA"/>
</dbReference>
<keyword evidence="17" id="KW-1185">Reference proteome</keyword>
<evidence type="ECO:0000256" key="11">
    <source>
        <dbReference type="ARBA" id="ARBA00023203"/>
    </source>
</evidence>
<name>A0A4T0X2A0_9ASCO</name>
<dbReference type="InterPro" id="IPR043129">
    <property type="entry name" value="ATPase_NBD"/>
</dbReference>
<dbReference type="SMART" id="SM00220">
    <property type="entry name" value="S_TKc"/>
    <property type="match status" value="1"/>
</dbReference>
<dbReference type="Pfam" id="PF06293">
    <property type="entry name" value="Kdo"/>
    <property type="match status" value="1"/>
</dbReference>
<dbReference type="SUPFAM" id="SSF53067">
    <property type="entry name" value="Actin-like ATPase domain"/>
    <property type="match status" value="2"/>
</dbReference>
<dbReference type="Gene3D" id="3.30.200.20">
    <property type="entry name" value="Phosphorylase Kinase, domain 1"/>
    <property type="match status" value="1"/>
</dbReference>
<gene>
    <name evidence="16" type="ORF">CANINC_002558</name>
</gene>
<evidence type="ECO:0000256" key="10">
    <source>
        <dbReference type="ARBA" id="ARBA00022840"/>
    </source>
</evidence>
<keyword evidence="10" id="KW-0067">ATP-binding</keyword>
<dbReference type="Proteomes" id="UP000307173">
    <property type="component" value="Unassembled WGS sequence"/>
</dbReference>
<evidence type="ECO:0000313" key="17">
    <source>
        <dbReference type="Proteomes" id="UP000307173"/>
    </source>
</evidence>
<evidence type="ECO:0000256" key="4">
    <source>
        <dbReference type="ARBA" id="ARBA00022490"/>
    </source>
</evidence>
<dbReference type="FunFam" id="3.90.640.10:FF:000005">
    <property type="entry name" value="Actin-related protein 2"/>
    <property type="match status" value="1"/>
</dbReference>
<reference evidence="16 17" key="1">
    <citation type="journal article" date="2019" name="Front. Genet.">
        <title>Whole-Genome Sequencing of the Opportunistic Yeast Pathogen Candida inconspicua Uncovers Its Hybrid Origin.</title>
        <authorList>
            <person name="Mixao V."/>
            <person name="Hansen A.P."/>
            <person name="Saus E."/>
            <person name="Boekhout T."/>
            <person name="Lass-Florl C."/>
            <person name="Gabaldon T."/>
        </authorList>
    </citation>
    <scope>NUCLEOTIDE SEQUENCE [LARGE SCALE GENOMIC DNA]</scope>
    <source>
        <strain evidence="16 17">CBS 180</strain>
    </source>
</reference>
<keyword evidence="7" id="KW-0819">tRNA processing</keyword>
<comment type="catalytic activity">
    <reaction evidence="13">
        <text>L-threonyl-[protein] + ATP = O-phospho-L-threonyl-[protein] + ADP + H(+)</text>
        <dbReference type="Rhea" id="RHEA:46608"/>
        <dbReference type="Rhea" id="RHEA-COMP:11060"/>
        <dbReference type="Rhea" id="RHEA-COMP:11605"/>
        <dbReference type="ChEBI" id="CHEBI:15378"/>
        <dbReference type="ChEBI" id="CHEBI:30013"/>
        <dbReference type="ChEBI" id="CHEBI:30616"/>
        <dbReference type="ChEBI" id="CHEBI:61977"/>
        <dbReference type="ChEBI" id="CHEBI:456216"/>
        <dbReference type="EC" id="2.7.11.1"/>
    </reaction>
</comment>
<dbReference type="GO" id="GO:0004674">
    <property type="term" value="F:protein serine/threonine kinase activity"/>
    <property type="evidence" value="ECO:0007669"/>
    <property type="project" value="UniProtKB-KW"/>
</dbReference>
<proteinExistence type="inferred from homology"/>
<protein>
    <recommendedName>
        <fullName evidence="3">non-specific serine/threonine protein kinase</fullName>
        <ecNumber evidence="3">2.7.11.1</ecNumber>
    </recommendedName>
</protein>
<evidence type="ECO:0000256" key="8">
    <source>
        <dbReference type="ARBA" id="ARBA00022741"/>
    </source>
</evidence>
<dbReference type="EC" id="2.7.11.1" evidence="3"/>
<keyword evidence="4" id="KW-0963">Cytoplasm</keyword>
<dbReference type="PANTHER" id="PTHR11937">
    <property type="entry name" value="ACTIN"/>
    <property type="match status" value="1"/>
</dbReference>
<evidence type="ECO:0000256" key="14">
    <source>
        <dbReference type="ARBA" id="ARBA00048679"/>
    </source>
</evidence>
<dbReference type="AlphaFoldDB" id="A0A4T0X2A0"/>
<dbReference type="GO" id="GO:0005524">
    <property type="term" value="F:ATP binding"/>
    <property type="evidence" value="ECO:0007669"/>
    <property type="project" value="UniProtKB-KW"/>
</dbReference>
<keyword evidence="5" id="KW-0723">Serine/threonine-protein kinase</keyword>
<organism evidence="16 17">
    <name type="scientific">Pichia inconspicua</name>
    <dbReference type="NCBI Taxonomy" id="52247"/>
    <lineage>
        <taxon>Eukaryota</taxon>
        <taxon>Fungi</taxon>
        <taxon>Dikarya</taxon>
        <taxon>Ascomycota</taxon>
        <taxon>Saccharomycotina</taxon>
        <taxon>Pichiomycetes</taxon>
        <taxon>Pichiales</taxon>
        <taxon>Pichiaceae</taxon>
        <taxon>Pichia</taxon>
    </lineage>
</organism>
<comment type="catalytic activity">
    <reaction evidence="14">
        <text>L-seryl-[protein] + ATP = O-phospho-L-seryl-[protein] + ADP + H(+)</text>
        <dbReference type="Rhea" id="RHEA:17989"/>
        <dbReference type="Rhea" id="RHEA-COMP:9863"/>
        <dbReference type="Rhea" id="RHEA-COMP:11604"/>
        <dbReference type="ChEBI" id="CHEBI:15378"/>
        <dbReference type="ChEBI" id="CHEBI:29999"/>
        <dbReference type="ChEBI" id="CHEBI:30616"/>
        <dbReference type="ChEBI" id="CHEBI:83421"/>
        <dbReference type="ChEBI" id="CHEBI:456216"/>
        <dbReference type="EC" id="2.7.11.1"/>
    </reaction>
</comment>
<comment type="similarity">
    <text evidence="2">Belongs to the actin family. ARP2 subfamily.</text>
</comment>
<evidence type="ECO:0000256" key="13">
    <source>
        <dbReference type="ARBA" id="ARBA00047899"/>
    </source>
</evidence>
<dbReference type="GO" id="GO:0008033">
    <property type="term" value="P:tRNA processing"/>
    <property type="evidence" value="ECO:0007669"/>
    <property type="project" value="UniProtKB-KW"/>
</dbReference>
<dbReference type="GO" id="GO:0003779">
    <property type="term" value="F:actin binding"/>
    <property type="evidence" value="ECO:0007669"/>
    <property type="project" value="UniProtKB-KW"/>
</dbReference>
<evidence type="ECO:0000256" key="6">
    <source>
        <dbReference type="ARBA" id="ARBA00022679"/>
    </source>
</evidence>
<dbReference type="PROSITE" id="PS01132">
    <property type="entry name" value="ACTINS_ACT_LIKE"/>
    <property type="match status" value="1"/>
</dbReference>
<dbReference type="InterPro" id="IPR008266">
    <property type="entry name" value="Tyr_kinase_AS"/>
</dbReference>
<evidence type="ECO:0000256" key="5">
    <source>
        <dbReference type="ARBA" id="ARBA00022527"/>
    </source>
</evidence>
<dbReference type="InterPro" id="IPR022495">
    <property type="entry name" value="Bud32"/>
</dbReference>
<dbReference type="SMART" id="SM00268">
    <property type="entry name" value="ACTIN"/>
    <property type="match status" value="1"/>
</dbReference>
<comment type="subcellular location">
    <subcellularLocation>
        <location evidence="1">Cytoplasm</location>
        <location evidence="1">Cytoskeleton</location>
    </subcellularLocation>
</comment>
<keyword evidence="11" id="KW-0009">Actin-binding</keyword>
<dbReference type="Gene3D" id="3.30.420.40">
    <property type="match status" value="2"/>
</dbReference>
<dbReference type="Gene3D" id="3.90.640.10">
    <property type="entry name" value="Actin, Chain A, domain 4"/>
    <property type="match status" value="1"/>
</dbReference>
<dbReference type="Gene3D" id="1.10.510.10">
    <property type="entry name" value="Transferase(Phosphotransferase) domain 1"/>
    <property type="match status" value="1"/>
</dbReference>
<keyword evidence="12" id="KW-0206">Cytoskeleton</keyword>
<accession>A0A4T0X2A0</accession>
<dbReference type="PROSITE" id="PS00109">
    <property type="entry name" value="PROTEIN_KINASE_TYR"/>
    <property type="match status" value="1"/>
</dbReference>
<sequence length="619" mass="69399">MSVEILKKVHDEILPGLELDLISQGAEALVFKSDKHPYLPNGPQCIVKYRPRKPYRHQQLDMSITKSRTAGEAKLLGRLYEVDGVCVPRLVAVDAANGVLWMEHIEGPSVKQWLWNGQDEEMINEKLKAVGAAVGSLHATGIVHGDLTTSNVLLQGDEGVPTLIDFGLASYSTLAEDRAVDLYVLERALQSTHSREATAGMESVLNGYMSVMSGVEASAVDRRLKQVRSREMEAPIVLDQGTGYVKIGRAGTNFPDHTFPSMVGRPILRAEEQLDNKVEIKDIMCGNEAAEVRSMLQISYPMENGIIKNWEDMEHLWDYAFYEKMKCETSGQKVLLTEPPMNPLKNREKMVDLMFEKYNFGGVYVAIQAVLALYAQGLSSGVVVDSGDGVTHIVPVYESTVLNHQTRRLDIAGRDVTKNLINLLLRRGYAFNRTADFDTVREIKEQLCYASYDLDFDTKLANETTALVRNYELPDGRIIKISSERFEAPECLFQPGLVDVEQPGIGESLFQTIQSCDVDIRSTLYKSIVLSGGSSMYPGLPSRLEKELKQQWLVHVLKGDPSRLDKFKVRIEDPPRRKHMVFIGGAVLANIMADKDHMWISKQEWEEQGPRILTKLGPR</sequence>
<evidence type="ECO:0000256" key="7">
    <source>
        <dbReference type="ARBA" id="ARBA00022694"/>
    </source>
</evidence>
<dbReference type="InterPro" id="IPR000719">
    <property type="entry name" value="Prot_kinase_dom"/>
</dbReference>
<evidence type="ECO:0000256" key="1">
    <source>
        <dbReference type="ARBA" id="ARBA00004245"/>
    </source>
</evidence>
<dbReference type="GO" id="GO:0005856">
    <property type="term" value="C:cytoskeleton"/>
    <property type="evidence" value="ECO:0007669"/>
    <property type="project" value="UniProtKB-SubCell"/>
</dbReference>
<evidence type="ECO:0000256" key="9">
    <source>
        <dbReference type="ARBA" id="ARBA00022777"/>
    </source>
</evidence>
<keyword evidence="8" id="KW-0547">Nucleotide-binding</keyword>
<dbReference type="PRINTS" id="PR00190">
    <property type="entry name" value="ACTIN"/>
</dbReference>
<dbReference type="InterPro" id="IPR020902">
    <property type="entry name" value="Actin/actin-like_CS"/>
</dbReference>
<dbReference type="NCBIfam" id="TIGR03724">
    <property type="entry name" value="arch_bud32"/>
    <property type="match status" value="1"/>
</dbReference>
<dbReference type="SUPFAM" id="SSF56112">
    <property type="entry name" value="Protein kinase-like (PK-like)"/>
    <property type="match status" value="1"/>
</dbReference>
<evidence type="ECO:0000259" key="15">
    <source>
        <dbReference type="PROSITE" id="PS50011"/>
    </source>
</evidence>
<dbReference type="CDD" id="cd10220">
    <property type="entry name" value="ASKHA_NBD_Arp2"/>
    <property type="match status" value="1"/>
</dbReference>
<dbReference type="FunFam" id="3.30.420.40:FF:000150">
    <property type="entry name" value="Actin-related protein 7"/>
    <property type="match status" value="1"/>
</dbReference>
<dbReference type="InterPro" id="IPR011009">
    <property type="entry name" value="Kinase-like_dom_sf"/>
</dbReference>
<evidence type="ECO:0000313" key="16">
    <source>
        <dbReference type="EMBL" id="TID28380.1"/>
    </source>
</evidence>
<keyword evidence="9" id="KW-0418">Kinase</keyword>
<evidence type="ECO:0000256" key="12">
    <source>
        <dbReference type="ARBA" id="ARBA00023212"/>
    </source>
</evidence>
<evidence type="ECO:0000256" key="2">
    <source>
        <dbReference type="ARBA" id="ARBA00010121"/>
    </source>
</evidence>
<feature type="domain" description="Protein kinase" evidence="15">
    <location>
        <begin position="16"/>
        <end position="359"/>
    </location>
</feature>
<dbReference type="GO" id="GO:0034314">
    <property type="term" value="P:Arp2/3 complex-mediated actin nucleation"/>
    <property type="evidence" value="ECO:0007669"/>
    <property type="project" value="UniProtKB-ARBA"/>
</dbReference>
<comment type="caution">
    <text evidence="16">The sequence shown here is derived from an EMBL/GenBank/DDBJ whole genome shotgun (WGS) entry which is preliminary data.</text>
</comment>